<reference evidence="2 3" key="1">
    <citation type="submission" date="2020-08" db="EMBL/GenBank/DDBJ databases">
        <title>Sequencing the genomes of 1000 actinobacteria strains.</title>
        <authorList>
            <person name="Klenk H.-P."/>
        </authorList>
    </citation>
    <scope>NUCLEOTIDE SEQUENCE [LARGE SCALE GENOMIC DNA]</scope>
    <source>
        <strain evidence="2 3">DSM 43149</strain>
    </source>
</reference>
<sequence>MQHSTATGLTWRSATACNGGNCVQVAATDDGVAVRDSKNPDGGVQLYTASEWRSFLAGAKNGEFDDLI</sequence>
<name>A0A7W7MTR7_9ACTN</name>
<evidence type="ECO:0000259" key="1">
    <source>
        <dbReference type="Pfam" id="PF04149"/>
    </source>
</evidence>
<accession>A0A7W7MTR7</accession>
<gene>
    <name evidence="2" type="ORF">BJ971_007257</name>
</gene>
<evidence type="ECO:0000313" key="3">
    <source>
        <dbReference type="Proteomes" id="UP000578112"/>
    </source>
</evidence>
<feature type="domain" description="DUF397" evidence="1">
    <location>
        <begin position="9"/>
        <end position="60"/>
    </location>
</feature>
<evidence type="ECO:0000313" key="2">
    <source>
        <dbReference type="EMBL" id="MBB4766701.1"/>
    </source>
</evidence>
<organism evidence="2 3">
    <name type="scientific">Actinoplanes digitatis</name>
    <dbReference type="NCBI Taxonomy" id="1868"/>
    <lineage>
        <taxon>Bacteria</taxon>
        <taxon>Bacillati</taxon>
        <taxon>Actinomycetota</taxon>
        <taxon>Actinomycetes</taxon>
        <taxon>Micromonosporales</taxon>
        <taxon>Micromonosporaceae</taxon>
        <taxon>Actinoplanes</taxon>
    </lineage>
</organism>
<keyword evidence="3" id="KW-1185">Reference proteome</keyword>
<dbReference type="RefSeq" id="WP_184997811.1">
    <property type="nucleotide sequence ID" value="NZ_BOMK01000046.1"/>
</dbReference>
<dbReference type="InterPro" id="IPR007278">
    <property type="entry name" value="DUF397"/>
</dbReference>
<dbReference type="Proteomes" id="UP000578112">
    <property type="component" value="Unassembled WGS sequence"/>
</dbReference>
<comment type="caution">
    <text evidence="2">The sequence shown here is derived from an EMBL/GenBank/DDBJ whole genome shotgun (WGS) entry which is preliminary data.</text>
</comment>
<dbReference type="EMBL" id="JACHNH010000001">
    <property type="protein sequence ID" value="MBB4766701.1"/>
    <property type="molecule type" value="Genomic_DNA"/>
</dbReference>
<protein>
    <recommendedName>
        <fullName evidence="1">DUF397 domain-containing protein</fullName>
    </recommendedName>
</protein>
<proteinExistence type="predicted"/>
<dbReference type="Pfam" id="PF04149">
    <property type="entry name" value="DUF397"/>
    <property type="match status" value="1"/>
</dbReference>
<dbReference type="AlphaFoldDB" id="A0A7W7MTR7"/>